<comment type="similarity">
    <text evidence="1">Belongs to the HAD-like hydrolase superfamily.</text>
</comment>
<comment type="caution">
    <text evidence="3">The sequence shown here is derived from an EMBL/GenBank/DDBJ whole genome shotgun (WGS) entry which is preliminary data.</text>
</comment>
<organism evidence="3 4">
    <name type="scientific">Danionella cerebrum</name>
    <dbReference type="NCBI Taxonomy" id="2873325"/>
    <lineage>
        <taxon>Eukaryota</taxon>
        <taxon>Metazoa</taxon>
        <taxon>Chordata</taxon>
        <taxon>Craniata</taxon>
        <taxon>Vertebrata</taxon>
        <taxon>Euteleostomi</taxon>
        <taxon>Actinopterygii</taxon>
        <taxon>Neopterygii</taxon>
        <taxon>Teleostei</taxon>
        <taxon>Ostariophysi</taxon>
        <taxon>Cypriniformes</taxon>
        <taxon>Danionidae</taxon>
        <taxon>Danioninae</taxon>
        <taxon>Danionella</taxon>
    </lineage>
</organism>
<dbReference type="SUPFAM" id="SSF56784">
    <property type="entry name" value="HAD-like"/>
    <property type="match status" value="1"/>
</dbReference>
<dbReference type="PANTHER" id="PTHR46191">
    <property type="match status" value="1"/>
</dbReference>
<dbReference type="PANTHER" id="PTHR46191:SF2">
    <property type="entry name" value="HALOACID DEHALOGENASE-LIKE HYDROLASE DOMAIN-CONTAINING PROTEIN 3"/>
    <property type="match status" value="1"/>
</dbReference>
<dbReference type="GO" id="GO:0005634">
    <property type="term" value="C:nucleus"/>
    <property type="evidence" value="ECO:0007669"/>
    <property type="project" value="TreeGrafter"/>
</dbReference>
<dbReference type="OrthoDB" id="444127at2759"/>
<dbReference type="InterPro" id="IPR044924">
    <property type="entry name" value="HAD-SF_hydro_IA_REG-2-like_cap"/>
</dbReference>
<keyword evidence="4" id="KW-1185">Reference proteome</keyword>
<evidence type="ECO:0000313" key="4">
    <source>
        <dbReference type="Proteomes" id="UP000316079"/>
    </source>
</evidence>
<gene>
    <name evidence="3" type="ORF">DNTS_020729</name>
</gene>
<dbReference type="Pfam" id="PF13242">
    <property type="entry name" value="Hydrolase_like"/>
    <property type="match status" value="1"/>
</dbReference>
<dbReference type="Gene3D" id="3.40.50.1000">
    <property type="entry name" value="HAD superfamily/HAD-like"/>
    <property type="match status" value="1"/>
</dbReference>
<evidence type="ECO:0000313" key="3">
    <source>
        <dbReference type="EMBL" id="TRY54971.1"/>
    </source>
</evidence>
<evidence type="ECO:0000256" key="2">
    <source>
        <dbReference type="ARBA" id="ARBA00015556"/>
    </source>
</evidence>
<feature type="non-terminal residue" evidence="3">
    <location>
        <position position="297"/>
    </location>
</feature>
<reference evidence="3 4" key="1">
    <citation type="journal article" date="2019" name="Sci. Data">
        <title>Hybrid genome assembly and annotation of Danionella translucida.</title>
        <authorList>
            <person name="Kadobianskyi M."/>
            <person name="Schulze L."/>
            <person name="Schuelke M."/>
            <person name="Judkewitz B."/>
        </authorList>
    </citation>
    <scope>NUCLEOTIDE SEQUENCE [LARGE SCALE GENOMIC DNA]</scope>
    <source>
        <strain evidence="3 4">Bolton</strain>
    </source>
</reference>
<sequence>MRLPARWVLWDVKDTLLQVRRSVGEQYCKEAVLAGLNLPAARVENAFRQNYRQQSRILPNYGRSQGMNSKIWWIRLVKDTFAQCGVDDPVLLDRLGNNLYHNFCGPENWEVFPDSDRTLKSCTALGLKQEDAGVAKPDPSIFTQALALCGVPASSVVHVGDHYVNDYLTSRALGIQGYLLDRQDSQGHLDIPPQHRLQNLDELPARLQQTVLPIPARFVVAANLWCAVVGCKYKQKSTFDLVDNIPLIGSLSGVLKTKLALSAQPVDYEGLCCNPIINLNGIGKLKSKTWQVEENIA</sequence>
<dbReference type="EMBL" id="SRMA01027336">
    <property type="protein sequence ID" value="TRY54971.1"/>
    <property type="molecule type" value="Genomic_DNA"/>
</dbReference>
<proteinExistence type="inferred from homology"/>
<dbReference type="AlphaFoldDB" id="A0A553MP70"/>
<evidence type="ECO:0000256" key="1">
    <source>
        <dbReference type="ARBA" id="ARBA00007958"/>
    </source>
</evidence>
<dbReference type="Gene3D" id="1.10.150.720">
    <property type="entry name" value="Haloacid dehalogenase-like hydrolase"/>
    <property type="match status" value="1"/>
</dbReference>
<name>A0A553MP70_9TELE</name>
<dbReference type="Proteomes" id="UP000316079">
    <property type="component" value="Unassembled WGS sequence"/>
</dbReference>
<protein>
    <recommendedName>
        <fullName evidence="2">Haloacid dehalogenase-like hydrolase domain-containing protein 3</fullName>
    </recommendedName>
</protein>
<accession>A0A553MP70</accession>
<dbReference type="InterPro" id="IPR036412">
    <property type="entry name" value="HAD-like_sf"/>
</dbReference>
<dbReference type="InterPro" id="IPR051828">
    <property type="entry name" value="HAD-like_hydrolase_domain"/>
</dbReference>
<dbReference type="InterPro" id="IPR023214">
    <property type="entry name" value="HAD_sf"/>
</dbReference>